<name>A0A918PET1_9SPHN</name>
<dbReference type="InterPro" id="IPR014507">
    <property type="entry name" value="Baseplate_assembly_J_pred"/>
</dbReference>
<accession>A0A918PET1</accession>
<reference evidence="3" key="1">
    <citation type="journal article" date="2014" name="Int. J. Syst. Evol. Microbiol.">
        <title>Complete genome sequence of Corynebacterium casei LMG S-19264T (=DSM 44701T), isolated from a smear-ripened cheese.</title>
        <authorList>
            <consortium name="US DOE Joint Genome Institute (JGI-PGF)"/>
            <person name="Walter F."/>
            <person name="Albersmeier A."/>
            <person name="Kalinowski J."/>
            <person name="Ruckert C."/>
        </authorList>
    </citation>
    <scope>NUCLEOTIDE SEQUENCE</scope>
    <source>
        <strain evidence="3">KCTC 32255</strain>
    </source>
</reference>
<comment type="caution">
    <text evidence="3">The sequence shown here is derived from an EMBL/GenBank/DDBJ whole genome shotgun (WGS) entry which is preliminary data.</text>
</comment>
<dbReference type="Proteomes" id="UP000648075">
    <property type="component" value="Unassembled WGS sequence"/>
</dbReference>
<dbReference type="InterPro" id="IPR052726">
    <property type="entry name" value="Phage_Baseplate_Hub"/>
</dbReference>
<evidence type="ECO:0000259" key="2">
    <source>
        <dbReference type="Pfam" id="PF26079"/>
    </source>
</evidence>
<feature type="domain" description="Baseplate J-like C-terminal" evidence="2">
    <location>
        <begin position="211"/>
        <end position="290"/>
    </location>
</feature>
<dbReference type="PIRSF" id="PIRSF020481">
    <property type="entry name" value="BAP"/>
    <property type="match status" value="1"/>
</dbReference>
<evidence type="ECO:0000313" key="4">
    <source>
        <dbReference type="Proteomes" id="UP000648075"/>
    </source>
</evidence>
<feature type="domain" description="Baseplate J-like central" evidence="1">
    <location>
        <begin position="133"/>
        <end position="203"/>
    </location>
</feature>
<proteinExistence type="predicted"/>
<dbReference type="InterPro" id="IPR058530">
    <property type="entry name" value="Baseplate_J-like_C"/>
</dbReference>
<dbReference type="PANTHER" id="PTHR35862">
    <property type="entry name" value="FELS-2 PROPHAGE PROTEIN"/>
    <property type="match status" value="1"/>
</dbReference>
<dbReference type="PANTHER" id="PTHR35862:SF1">
    <property type="entry name" value="FELS-2 PROPHAGE PROTEIN"/>
    <property type="match status" value="1"/>
</dbReference>
<dbReference type="Pfam" id="PF26078">
    <property type="entry name" value="Baseplate_J_M"/>
    <property type="match status" value="1"/>
</dbReference>
<dbReference type="InterPro" id="IPR058531">
    <property type="entry name" value="Baseplate_J_M"/>
</dbReference>
<dbReference type="AlphaFoldDB" id="A0A918PET1"/>
<protein>
    <submittedName>
        <fullName evidence="3">Baseplate assembly protein</fullName>
    </submittedName>
</protein>
<keyword evidence="4" id="KW-1185">Reference proteome</keyword>
<dbReference type="EMBL" id="BMZA01000004">
    <property type="protein sequence ID" value="GGZ02724.1"/>
    <property type="molecule type" value="Genomic_DNA"/>
</dbReference>
<reference evidence="3" key="2">
    <citation type="submission" date="2020-09" db="EMBL/GenBank/DDBJ databases">
        <authorList>
            <person name="Sun Q."/>
            <person name="Kim S."/>
        </authorList>
    </citation>
    <scope>NUCLEOTIDE SEQUENCE</scope>
    <source>
        <strain evidence="3">KCTC 32255</strain>
    </source>
</reference>
<gene>
    <name evidence="3" type="primary">J</name>
    <name evidence="3" type="ORF">GCM10011614_17250</name>
</gene>
<sequence>MVGSIASSPAVDLSALPAPDLVPQPDFETRLAGKLARLIALRPEFTALVESDPAMKLLEADGYDELVLAEACNHAAKQLLLAFATGSNLDQLGALYDVERLTVTPATETTAAVMESDTAYRQRIQLAPHSFSVAGPELAYVYHARSAHGDVADATAVSPSPGEVVVTVLSASGDGVPSTDVLDAVNALLQGPIRPLTDHVIVQPAELVDFAIEAELYVFAGPDQALILETAQAALTAHLATVRRLGRDVARSALIAALHVGNVQRVNLISPADDIAITSHQIGSAVSIDVTIAGTEL</sequence>
<dbReference type="RefSeq" id="WP_229813924.1">
    <property type="nucleotide sequence ID" value="NZ_BMZA01000004.1"/>
</dbReference>
<dbReference type="Pfam" id="PF26079">
    <property type="entry name" value="Baseplate_J_C"/>
    <property type="match status" value="1"/>
</dbReference>
<evidence type="ECO:0000259" key="1">
    <source>
        <dbReference type="Pfam" id="PF26078"/>
    </source>
</evidence>
<evidence type="ECO:0000313" key="3">
    <source>
        <dbReference type="EMBL" id="GGZ02724.1"/>
    </source>
</evidence>
<organism evidence="3 4">
    <name type="scientific">Novosphingobium colocasiae</name>
    <dbReference type="NCBI Taxonomy" id="1256513"/>
    <lineage>
        <taxon>Bacteria</taxon>
        <taxon>Pseudomonadati</taxon>
        <taxon>Pseudomonadota</taxon>
        <taxon>Alphaproteobacteria</taxon>
        <taxon>Sphingomonadales</taxon>
        <taxon>Sphingomonadaceae</taxon>
        <taxon>Novosphingobium</taxon>
    </lineage>
</organism>